<evidence type="ECO:0000313" key="3">
    <source>
        <dbReference type="EMBL" id="MFC1419384.1"/>
    </source>
</evidence>
<comment type="caution">
    <text evidence="3">The sequence shown here is derived from an EMBL/GenBank/DDBJ whole genome shotgun (WGS) entry which is preliminary data.</text>
</comment>
<dbReference type="Pfam" id="PF00239">
    <property type="entry name" value="Resolvase"/>
    <property type="match status" value="1"/>
</dbReference>
<accession>A0ABV6W069</accession>
<dbReference type="InterPro" id="IPR036162">
    <property type="entry name" value="Resolvase-like_N_sf"/>
</dbReference>
<dbReference type="PANTHER" id="PTHR30461:SF23">
    <property type="entry name" value="DNA RECOMBINASE-RELATED"/>
    <property type="match status" value="1"/>
</dbReference>
<dbReference type="Gene3D" id="3.90.1750.20">
    <property type="entry name" value="Putative Large Serine Recombinase, Chain B, Domain 2"/>
    <property type="match status" value="1"/>
</dbReference>
<dbReference type="Gene3D" id="3.40.50.1390">
    <property type="entry name" value="Resolvase, N-terminal catalytic domain"/>
    <property type="match status" value="1"/>
</dbReference>
<dbReference type="InterPro" id="IPR038109">
    <property type="entry name" value="DNA_bind_recomb_sf"/>
</dbReference>
<keyword evidence="4" id="KW-1185">Reference proteome</keyword>
<dbReference type="SUPFAM" id="SSF53041">
    <property type="entry name" value="Resolvase-like"/>
    <property type="match status" value="1"/>
</dbReference>
<dbReference type="EMBL" id="JBHFAB010000017">
    <property type="protein sequence ID" value="MFC1419384.1"/>
    <property type="molecule type" value="Genomic_DNA"/>
</dbReference>
<feature type="domain" description="Recombinase" evidence="2">
    <location>
        <begin position="159"/>
        <end position="256"/>
    </location>
</feature>
<evidence type="ECO:0000259" key="1">
    <source>
        <dbReference type="PROSITE" id="PS51736"/>
    </source>
</evidence>
<evidence type="ECO:0000313" key="4">
    <source>
        <dbReference type="Proteomes" id="UP001592531"/>
    </source>
</evidence>
<proteinExistence type="predicted"/>
<name>A0ABV6W069_9ACTN</name>
<dbReference type="PANTHER" id="PTHR30461">
    <property type="entry name" value="DNA-INVERTASE FROM LAMBDOID PROPHAGE"/>
    <property type="match status" value="1"/>
</dbReference>
<evidence type="ECO:0000259" key="2">
    <source>
        <dbReference type="PROSITE" id="PS51737"/>
    </source>
</evidence>
<dbReference type="InterPro" id="IPR011109">
    <property type="entry name" value="DNA_bind_recombinase_dom"/>
</dbReference>
<dbReference type="SMART" id="SM00857">
    <property type="entry name" value="Resolvase"/>
    <property type="match status" value="1"/>
</dbReference>
<dbReference type="PROSITE" id="PS51737">
    <property type="entry name" value="RECOMBINASE_DNA_BIND"/>
    <property type="match status" value="1"/>
</dbReference>
<dbReference type="InterPro" id="IPR050639">
    <property type="entry name" value="SSR_resolvase"/>
</dbReference>
<dbReference type="PROSITE" id="PS51736">
    <property type="entry name" value="RECOMBINASES_3"/>
    <property type="match status" value="1"/>
</dbReference>
<gene>
    <name evidence="3" type="ORF">ACEZDE_22515</name>
</gene>
<dbReference type="RefSeq" id="WP_380538621.1">
    <property type="nucleotide sequence ID" value="NZ_JBHFAB010000017.1"/>
</dbReference>
<dbReference type="Proteomes" id="UP001592531">
    <property type="component" value="Unassembled WGS sequence"/>
</dbReference>
<dbReference type="CDD" id="cd00338">
    <property type="entry name" value="Ser_Recombinase"/>
    <property type="match status" value="1"/>
</dbReference>
<sequence length="256" mass="28536">MTNVVGYGRVSTGNQKTEGTIDVQRHEVHAYCAEHELHLLKFFGDEGVSGGLEDRAGLSQLFEFLEDVSGIKAVVIYKLDRIARDLLIQEHLLKKLSLLGVEIVSIKEPDLAGDEPVRKFTRQIMGGVAELEKAYITMRLTDGRKNKARKGGYAGGGVPFGYMTTQDGDLAVHPERAEVVRLIFKLRRRRVPMSYNAIADYLNENLIPTAQAARWYARTVKNVCENAIYRGKLTYGGNISLRPDLALTGSRQRTAL</sequence>
<dbReference type="Pfam" id="PF07508">
    <property type="entry name" value="Recombinase"/>
    <property type="match status" value="1"/>
</dbReference>
<reference evidence="3 4" key="1">
    <citation type="submission" date="2024-09" db="EMBL/GenBank/DDBJ databases">
        <authorList>
            <person name="Lee S.D."/>
        </authorList>
    </citation>
    <scope>NUCLEOTIDE SEQUENCE [LARGE SCALE GENOMIC DNA]</scope>
    <source>
        <strain evidence="3 4">N8-3</strain>
    </source>
</reference>
<organism evidence="3 4">
    <name type="scientific">Streptacidiphilus cavernicola</name>
    <dbReference type="NCBI Taxonomy" id="3342716"/>
    <lineage>
        <taxon>Bacteria</taxon>
        <taxon>Bacillati</taxon>
        <taxon>Actinomycetota</taxon>
        <taxon>Actinomycetes</taxon>
        <taxon>Kitasatosporales</taxon>
        <taxon>Streptomycetaceae</taxon>
        <taxon>Streptacidiphilus</taxon>
    </lineage>
</organism>
<protein>
    <submittedName>
        <fullName evidence="3">Recombinase family protein</fullName>
    </submittedName>
</protein>
<feature type="domain" description="Resolvase/invertase-type recombinase catalytic" evidence="1">
    <location>
        <begin position="3"/>
        <end position="151"/>
    </location>
</feature>
<dbReference type="InterPro" id="IPR006119">
    <property type="entry name" value="Resolv_N"/>
</dbReference>